<feature type="region of interest" description="Disordered" evidence="10">
    <location>
        <begin position="538"/>
        <end position="563"/>
    </location>
</feature>
<dbReference type="InterPro" id="IPR045520">
    <property type="entry name" value="GPAT/DHAPAT_C"/>
</dbReference>
<dbReference type="GO" id="GO:0016746">
    <property type="term" value="F:acyltransferase activity"/>
    <property type="evidence" value="ECO:0007669"/>
    <property type="project" value="UniProtKB-KW"/>
</dbReference>
<evidence type="ECO:0000256" key="3">
    <source>
        <dbReference type="ARBA" id="ARBA00007937"/>
    </source>
</evidence>
<evidence type="ECO:0000259" key="11">
    <source>
        <dbReference type="SMART" id="SM00563"/>
    </source>
</evidence>
<feature type="domain" description="Phospholipid/glycerol acyltransferase" evidence="11">
    <location>
        <begin position="357"/>
        <end position="484"/>
    </location>
</feature>
<keyword evidence="7" id="KW-0472">Membrane</keyword>
<evidence type="ECO:0000256" key="7">
    <source>
        <dbReference type="ARBA" id="ARBA00023136"/>
    </source>
</evidence>
<dbReference type="InterPro" id="IPR002123">
    <property type="entry name" value="Plipid/glycerol_acylTrfase"/>
</dbReference>
<feature type="compositionally biased region" description="Basic and acidic residues" evidence="10">
    <location>
        <begin position="538"/>
        <end position="548"/>
    </location>
</feature>
<dbReference type="EMBL" id="CP089983">
    <property type="protein sequence ID" value="WXB07771.1"/>
    <property type="molecule type" value="Genomic_DNA"/>
</dbReference>
<proteinExistence type="inferred from homology"/>
<dbReference type="RefSeq" id="WP_394837437.1">
    <property type="nucleotide sequence ID" value="NZ_CP089929.1"/>
</dbReference>
<evidence type="ECO:0000256" key="6">
    <source>
        <dbReference type="ARBA" id="ARBA00022679"/>
    </source>
</evidence>
<evidence type="ECO:0000256" key="5">
    <source>
        <dbReference type="ARBA" id="ARBA00013432"/>
    </source>
</evidence>
<organism evidence="12 13">
    <name type="scientific">Pendulispora rubella</name>
    <dbReference type="NCBI Taxonomy" id="2741070"/>
    <lineage>
        <taxon>Bacteria</taxon>
        <taxon>Pseudomonadati</taxon>
        <taxon>Myxococcota</taxon>
        <taxon>Myxococcia</taxon>
        <taxon>Myxococcales</taxon>
        <taxon>Sorangiineae</taxon>
        <taxon>Pendulisporaceae</taxon>
        <taxon>Pendulispora</taxon>
    </lineage>
</organism>
<comment type="similarity">
    <text evidence="3">Belongs to the GPAT/DAPAT family.</text>
</comment>
<dbReference type="Proteomes" id="UP001374803">
    <property type="component" value="Chromosome"/>
</dbReference>
<evidence type="ECO:0000256" key="1">
    <source>
        <dbReference type="ARBA" id="ARBA00004184"/>
    </source>
</evidence>
<dbReference type="PANTHER" id="PTHR12563">
    <property type="entry name" value="GLYCEROL-3-PHOSPHATE ACYLTRANSFERASE"/>
    <property type="match status" value="1"/>
</dbReference>
<evidence type="ECO:0000256" key="10">
    <source>
        <dbReference type="SAM" id="MobiDB-lite"/>
    </source>
</evidence>
<accession>A0ABZ2LDA2</accession>
<reference evidence="12" key="1">
    <citation type="submission" date="2021-12" db="EMBL/GenBank/DDBJ databases">
        <title>Discovery of the Pendulisporaceae a myxobacterial family with distinct sporulation behavior and unique specialized metabolism.</title>
        <authorList>
            <person name="Garcia R."/>
            <person name="Popoff A."/>
            <person name="Bader C.D."/>
            <person name="Loehr J."/>
            <person name="Walesch S."/>
            <person name="Walt C."/>
            <person name="Boldt J."/>
            <person name="Bunk B."/>
            <person name="Haeckl F.J.F.P.J."/>
            <person name="Gunesch A.P."/>
            <person name="Birkelbach J."/>
            <person name="Nuebel U."/>
            <person name="Pietschmann T."/>
            <person name="Bach T."/>
            <person name="Mueller R."/>
        </authorList>
    </citation>
    <scope>NUCLEOTIDE SEQUENCE</scope>
    <source>
        <strain evidence="12">MSr11367</strain>
    </source>
</reference>
<dbReference type="CDD" id="cd07993">
    <property type="entry name" value="LPLAT_DHAPAT-like"/>
    <property type="match status" value="1"/>
</dbReference>
<keyword evidence="13" id="KW-1185">Reference proteome</keyword>
<evidence type="ECO:0000256" key="9">
    <source>
        <dbReference type="ARBA" id="ARBA00048427"/>
    </source>
</evidence>
<dbReference type="InterPro" id="IPR041728">
    <property type="entry name" value="GPAT/DHAPAT_LPLAT"/>
</dbReference>
<dbReference type="EC" id="2.3.1.15" evidence="4"/>
<evidence type="ECO:0000256" key="4">
    <source>
        <dbReference type="ARBA" id="ARBA00013113"/>
    </source>
</evidence>
<evidence type="ECO:0000256" key="2">
    <source>
        <dbReference type="ARBA" id="ARBA00004765"/>
    </source>
</evidence>
<dbReference type="SUPFAM" id="SSF69593">
    <property type="entry name" value="Glycerol-3-phosphate (1)-acyltransferase"/>
    <property type="match status" value="1"/>
</dbReference>
<gene>
    <name evidence="12" type="ORF">LVJ94_11065</name>
</gene>
<dbReference type="Pfam" id="PF01553">
    <property type="entry name" value="Acyltransferase"/>
    <property type="match status" value="1"/>
</dbReference>
<dbReference type="InterPro" id="IPR022284">
    <property type="entry name" value="GPAT/DHAPAT"/>
</dbReference>
<evidence type="ECO:0000313" key="13">
    <source>
        <dbReference type="Proteomes" id="UP001374803"/>
    </source>
</evidence>
<dbReference type="SMART" id="SM00563">
    <property type="entry name" value="PlsC"/>
    <property type="match status" value="1"/>
</dbReference>
<keyword evidence="6" id="KW-0808">Transferase</keyword>
<sequence length="903" mass="100722">MSERPLVAYEPNAILGWLYHRFFDHIEVDEAWAAAVREADRRGTVVYVLRNLSFLDFLALDHLIKRLNLPQVRFANDLGLWVLEPMGRGWLSALGRTGARKDEEDGRDLRRVIRDGSSAALFLKRPPSLVARASTRSSGRGRIEGDAYMRTLFEMQRETERPILLVPQVFVWSKQPDAAQHNMVDAILGPREWPGKVRTLAQFLSNYKNVTLRAGEPIDVKAFLANEAAAQNGHGPVSDDVLVRRMTYTLLRRLERERRSVIGPTKKPPDRMREEVVRSPKLKKVIYDMAGPGEAERQVLTLRAMSMLREMEADLDMGTIAALDVTVEQLLPRMFGALEVDQAGIERLRKAMREGTVVLLPSHKSHIDYIVLAYVLYTHHLQLPIIAAGENLNFFPVGPILRRAGAFFIRRNFKGDRLYSAVVDAYIRRLIIDGFSLEFFLEGGRSRTGKLLPPKVGLLSLSVDAALGVRPRQIFFCPISVGYERVPEEKSYVHELSGGEKQKEDMRGFLGAFSVLLQRYGRISVQFGEPLSLETVLREDEESHRAKNGDAAPSSAGGTLSPARRRAVVTRVAYRVMNEINRVTAVTGGALVATALLTHDKRGMPQAELTESCRRLARILQSFGARFSASLTPPHIVPSRRNGSNGNGQVAISEDAIREACALFVRAGHVTVRLPGREVHPDEQLGLARHGTDTIFVVPDEARLSLDLAKNIVVHFFVSRAMVATALLGGPPSREGLKQRVLSLSRLFKYEFQFRADATFDQIFDETLAEMIADGELASEGTFVRFGSDEGRRRVMLYKSIVKNFVEGYRVAARGLSALLKGPLAPKELTKRAIAVGERLYLAGEIERREAISAPLMENAFSSFVDQGYLTRLDGKLKLAESYATADAVRTVESRIAGFLEST</sequence>
<comment type="subcellular location">
    <subcellularLocation>
        <location evidence="1">Endomembrane system</location>
        <topology evidence="1">Peripheral membrane protein</topology>
    </subcellularLocation>
</comment>
<dbReference type="PANTHER" id="PTHR12563:SF17">
    <property type="entry name" value="DIHYDROXYACETONE PHOSPHATE ACYLTRANSFERASE"/>
    <property type="match status" value="1"/>
</dbReference>
<comment type="catalytic activity">
    <reaction evidence="9">
        <text>sn-glycerol 3-phosphate + an acyl-CoA = a 1-acyl-sn-glycero-3-phosphate + CoA</text>
        <dbReference type="Rhea" id="RHEA:15325"/>
        <dbReference type="ChEBI" id="CHEBI:57287"/>
        <dbReference type="ChEBI" id="CHEBI:57597"/>
        <dbReference type="ChEBI" id="CHEBI:57970"/>
        <dbReference type="ChEBI" id="CHEBI:58342"/>
        <dbReference type="EC" id="2.3.1.15"/>
    </reaction>
</comment>
<protein>
    <recommendedName>
        <fullName evidence="5">Glycerol-3-phosphate acyltransferase</fullName>
        <ecNumber evidence="4">2.3.1.15</ecNumber>
    </recommendedName>
</protein>
<keyword evidence="8 12" id="KW-0012">Acyltransferase</keyword>
<name>A0ABZ2LDA2_9BACT</name>
<comment type="pathway">
    <text evidence="2">Phospholipid metabolism; CDP-diacylglycerol biosynthesis; CDP-diacylglycerol from sn-glycerol 3-phosphate: step 1/3.</text>
</comment>
<evidence type="ECO:0000256" key="8">
    <source>
        <dbReference type="ARBA" id="ARBA00023315"/>
    </source>
</evidence>
<evidence type="ECO:0000313" key="12">
    <source>
        <dbReference type="EMBL" id="WXB07771.1"/>
    </source>
</evidence>
<dbReference type="Pfam" id="PF19277">
    <property type="entry name" value="GPAT_C"/>
    <property type="match status" value="1"/>
</dbReference>